<keyword evidence="2" id="KW-1185">Reference proteome</keyword>
<sequence>MAIKKDYGLMCTSAIAGPILPGHLGPGPGAIIPTMRIGAQQSYERCWQPPV</sequence>
<dbReference type="EMBL" id="CP000800">
    <property type="protein sequence ID" value="ABV20357.1"/>
    <property type="molecule type" value="Genomic_DNA"/>
</dbReference>
<dbReference type="HOGENOM" id="CLU_3246933_0_0_6"/>
<gene>
    <name evidence="1" type="ordered locus">EcE24377A_3646</name>
</gene>
<dbReference type="AlphaFoldDB" id="A7ZS58"/>
<dbReference type="Proteomes" id="UP000001122">
    <property type="component" value="Chromosome"/>
</dbReference>
<proteinExistence type="predicted"/>
<dbReference type="KEGG" id="ecw:EcE24377A_3646"/>
<protein>
    <submittedName>
        <fullName evidence="1">Uncharacterized protein</fullName>
    </submittedName>
</protein>
<name>A7ZS58_ECO24</name>
<evidence type="ECO:0000313" key="2">
    <source>
        <dbReference type="Proteomes" id="UP000001122"/>
    </source>
</evidence>
<organism evidence="1 2">
    <name type="scientific">Escherichia coli O139:H28 (strain E24377A / ETEC)</name>
    <dbReference type="NCBI Taxonomy" id="331111"/>
    <lineage>
        <taxon>Bacteria</taxon>
        <taxon>Pseudomonadati</taxon>
        <taxon>Pseudomonadota</taxon>
        <taxon>Gammaproteobacteria</taxon>
        <taxon>Enterobacterales</taxon>
        <taxon>Enterobacteriaceae</taxon>
        <taxon>Escherichia</taxon>
    </lineage>
</organism>
<evidence type="ECO:0000313" key="1">
    <source>
        <dbReference type="EMBL" id="ABV20357.1"/>
    </source>
</evidence>
<reference evidence="2" key="1">
    <citation type="journal article" date="2008" name="J. Bacteriol.">
        <title>The pangenome structure of Escherichia coli: comparative genomic analysis of E. coli commensal and pathogenic isolates.</title>
        <authorList>
            <person name="Rasko D.A."/>
            <person name="Rosovitz M.J."/>
            <person name="Myers G.S."/>
            <person name="Mongodin E.F."/>
            <person name="Fricke W.F."/>
            <person name="Gajer P."/>
            <person name="Crabtree J."/>
            <person name="Sebaihia M."/>
            <person name="Thomson N.R."/>
            <person name="Chaudhuri R."/>
            <person name="Henderson I.R."/>
            <person name="Sperandio V."/>
            <person name="Ravel J."/>
        </authorList>
    </citation>
    <scope>NUCLEOTIDE SEQUENCE [LARGE SCALE GENOMIC DNA]</scope>
    <source>
        <strain evidence="2">E24377A / ETEC</strain>
    </source>
</reference>
<accession>A7ZS58</accession>